<evidence type="ECO:0000313" key="6">
    <source>
        <dbReference type="EMBL" id="QEJ96797.1"/>
    </source>
</evidence>
<sequence length="176" mass="21164">MNIKNNKRKRASIEKIEKIFAQLLQKKEINKISVTEICKKAGINRTTFYANYLDIFDLAEKIGKKAIDDFNELYEEEVKSQYNSNDFLKLFSHIKENQLLYKTYFKLGIDSNFKIRRYDTKLAEKYYSNKYIDYHIEYFRAGITAIIKMWLNNNCDLEPEEVFQIIKEEYKNKFPS</sequence>
<dbReference type="OrthoDB" id="9810250at2"/>
<name>A0A0B7GWC5_TREPH</name>
<keyword evidence="1 2" id="KW-0238">DNA-binding</keyword>
<evidence type="ECO:0000256" key="1">
    <source>
        <dbReference type="ARBA" id="ARBA00023125"/>
    </source>
</evidence>
<dbReference type="GO" id="GO:0003677">
    <property type="term" value="F:DNA binding"/>
    <property type="evidence" value="ECO:0007669"/>
    <property type="project" value="UniProtKB-UniRule"/>
</dbReference>
<reference evidence="5 9" key="3">
    <citation type="submission" date="2019-08" db="EMBL/GenBank/DDBJ databases">
        <authorList>
            <person name="Kuhnert P."/>
        </authorList>
    </citation>
    <scope>NUCLEOTIDE SEQUENCE [LARGE SCALE GENOMIC DNA]</scope>
    <source>
        <strain evidence="5 9">B36.5</strain>
    </source>
</reference>
<evidence type="ECO:0000256" key="2">
    <source>
        <dbReference type="PROSITE-ProRule" id="PRU00335"/>
    </source>
</evidence>
<keyword evidence="8" id="KW-1185">Reference proteome</keyword>
<proteinExistence type="predicted"/>
<dbReference type="EMBL" id="CDNC01000045">
    <property type="protein sequence ID" value="CEM62813.1"/>
    <property type="molecule type" value="Genomic_DNA"/>
</dbReference>
<dbReference type="GeneID" id="57751879"/>
<evidence type="ECO:0000313" key="8">
    <source>
        <dbReference type="Proteomes" id="UP000042527"/>
    </source>
</evidence>
<feature type="domain" description="HTH tetR-type" evidence="3">
    <location>
        <begin position="10"/>
        <end position="70"/>
    </location>
</feature>
<dbReference type="Pfam" id="PF14278">
    <property type="entry name" value="TetR_C_8"/>
    <property type="match status" value="1"/>
</dbReference>
<evidence type="ECO:0000313" key="4">
    <source>
        <dbReference type="EMBL" id="CEM62813.1"/>
    </source>
</evidence>
<dbReference type="Proteomes" id="UP000042527">
    <property type="component" value="Unassembled WGS sequence"/>
</dbReference>
<evidence type="ECO:0000313" key="5">
    <source>
        <dbReference type="EMBL" id="QEJ96726.1"/>
    </source>
</evidence>
<dbReference type="InterPro" id="IPR039532">
    <property type="entry name" value="TetR_C_Firmicutes"/>
</dbReference>
<evidence type="ECO:0000313" key="9">
    <source>
        <dbReference type="Proteomes" id="UP000323594"/>
    </source>
</evidence>
<dbReference type="SUPFAM" id="SSF46689">
    <property type="entry name" value="Homeodomain-like"/>
    <property type="match status" value="1"/>
</dbReference>
<dbReference type="Gene3D" id="1.10.357.10">
    <property type="entry name" value="Tetracycline Repressor, domain 2"/>
    <property type="match status" value="1"/>
</dbReference>
<evidence type="ECO:0000313" key="7">
    <source>
        <dbReference type="EMBL" id="QEJ96886.1"/>
    </source>
</evidence>
<dbReference type="RefSeq" id="WP_044634924.1">
    <property type="nucleotide sequence ID" value="NZ_CDNC01000045.1"/>
</dbReference>
<dbReference type="EMBL" id="CP042817">
    <property type="protein sequence ID" value="QEJ96886.1"/>
    <property type="molecule type" value="Genomic_DNA"/>
</dbReference>
<dbReference type="PANTHER" id="PTHR43479:SF7">
    <property type="entry name" value="TETR-FAMILY TRANSCRIPTIONAL REGULATOR"/>
    <property type="match status" value="1"/>
</dbReference>
<reference evidence="8" key="1">
    <citation type="submission" date="2015-01" db="EMBL/GenBank/DDBJ databases">
        <authorList>
            <person name="Manzoor Shahid"/>
            <person name="Zubair Saima"/>
        </authorList>
    </citation>
    <scope>NUCLEOTIDE SEQUENCE [LARGE SCALE GENOMIC DNA]</scope>
    <source>
        <strain evidence="8">V1</strain>
    </source>
</reference>
<evidence type="ECO:0000259" key="3">
    <source>
        <dbReference type="PROSITE" id="PS50977"/>
    </source>
</evidence>
<dbReference type="PANTHER" id="PTHR43479">
    <property type="entry name" value="ACREF/ENVCD OPERON REPRESSOR-RELATED"/>
    <property type="match status" value="1"/>
</dbReference>
<dbReference type="AlphaFoldDB" id="A0A0B7GWC5"/>
<protein>
    <submittedName>
        <fullName evidence="5">TetR/AcrR family transcriptional regulator</fullName>
    </submittedName>
</protein>
<gene>
    <name evidence="5" type="ORF">FUT82_01015</name>
    <name evidence="6" type="ORF">FUT82_01555</name>
    <name evidence="7" type="ORF">FUT82_02070</name>
    <name evidence="4" type="ORF">TPHV1_50073</name>
</gene>
<dbReference type="InterPro" id="IPR009057">
    <property type="entry name" value="Homeodomain-like_sf"/>
</dbReference>
<dbReference type="PROSITE" id="PS50977">
    <property type="entry name" value="HTH_TETR_2"/>
    <property type="match status" value="1"/>
</dbReference>
<organism evidence="4 8">
    <name type="scientific">Treponema phagedenis</name>
    <dbReference type="NCBI Taxonomy" id="162"/>
    <lineage>
        <taxon>Bacteria</taxon>
        <taxon>Pseudomonadati</taxon>
        <taxon>Spirochaetota</taxon>
        <taxon>Spirochaetia</taxon>
        <taxon>Spirochaetales</taxon>
        <taxon>Treponemataceae</taxon>
        <taxon>Treponema</taxon>
    </lineage>
</organism>
<dbReference type="EMBL" id="CP042817">
    <property type="protein sequence ID" value="QEJ96726.1"/>
    <property type="molecule type" value="Genomic_DNA"/>
</dbReference>
<dbReference type="InterPro" id="IPR050624">
    <property type="entry name" value="HTH-type_Tx_Regulator"/>
</dbReference>
<accession>A0A0B7GWC5</accession>
<feature type="DNA-binding region" description="H-T-H motif" evidence="2">
    <location>
        <begin position="33"/>
        <end position="52"/>
    </location>
</feature>
<dbReference type="Proteomes" id="UP000323594">
    <property type="component" value="Chromosome"/>
</dbReference>
<reference evidence="4" key="2">
    <citation type="submission" date="2015-01" db="EMBL/GenBank/DDBJ databases">
        <authorList>
            <person name="Xiang T."/>
            <person name="Song Y."/>
            <person name="Huang L."/>
            <person name="Wang B."/>
            <person name="Wu P."/>
        </authorList>
    </citation>
    <scope>NUCLEOTIDE SEQUENCE [LARGE SCALE GENOMIC DNA]</scope>
    <source>
        <strain evidence="4">V1</strain>
    </source>
</reference>
<dbReference type="EMBL" id="CP042817">
    <property type="protein sequence ID" value="QEJ96797.1"/>
    <property type="molecule type" value="Genomic_DNA"/>
</dbReference>
<dbReference type="InterPro" id="IPR001647">
    <property type="entry name" value="HTH_TetR"/>
</dbReference>